<dbReference type="Gene3D" id="1.25.40.10">
    <property type="entry name" value="Tetratricopeptide repeat domain"/>
    <property type="match status" value="1"/>
</dbReference>
<organism evidence="1 2">
    <name type="scientific">Agromyces salentinus</name>
    <dbReference type="NCBI Taxonomy" id="269421"/>
    <lineage>
        <taxon>Bacteria</taxon>
        <taxon>Bacillati</taxon>
        <taxon>Actinomycetota</taxon>
        <taxon>Actinomycetes</taxon>
        <taxon>Micrococcales</taxon>
        <taxon>Microbacteriaceae</taxon>
        <taxon>Agromyces</taxon>
    </lineage>
</organism>
<sequence>MDDQTVDAPPAPVTARRRALVDQAVLDRMWDFADPASAVERFRAASLDERASSEVRAVMATQLARALGMLGELDDAGRVLDAVEREAGESDAELRARVAIERGRIVAAGAEPTTAVPGLTLGVREAARAGSAFLVLDALHLLALHDAGHEEEWAAEGLDVLDGQRDPRVLRWGIALHHNLGWTKHDQGRATGALMEFERAVKIADRHGSAEQRQVTRWSVARCLRTLGRTDEALALQRELAVLRPDDPYVRAEIEALTAAEPTIEA</sequence>
<gene>
    <name evidence="1" type="ORF">GCM10009750_16260</name>
</gene>
<dbReference type="InterPro" id="IPR011990">
    <property type="entry name" value="TPR-like_helical_dom_sf"/>
</dbReference>
<evidence type="ECO:0000313" key="2">
    <source>
        <dbReference type="Proteomes" id="UP001501746"/>
    </source>
</evidence>
<dbReference type="RefSeq" id="WP_157427845.1">
    <property type="nucleotide sequence ID" value="NZ_BAAANK010000004.1"/>
</dbReference>
<dbReference type="SUPFAM" id="SSF48452">
    <property type="entry name" value="TPR-like"/>
    <property type="match status" value="1"/>
</dbReference>
<comment type="caution">
    <text evidence="1">The sequence shown here is derived from an EMBL/GenBank/DDBJ whole genome shotgun (WGS) entry which is preliminary data.</text>
</comment>
<dbReference type="EMBL" id="BAAANK010000004">
    <property type="protein sequence ID" value="GAA1832851.1"/>
    <property type="molecule type" value="Genomic_DNA"/>
</dbReference>
<reference evidence="1 2" key="1">
    <citation type="journal article" date="2019" name="Int. J. Syst. Evol. Microbiol.">
        <title>The Global Catalogue of Microorganisms (GCM) 10K type strain sequencing project: providing services to taxonomists for standard genome sequencing and annotation.</title>
        <authorList>
            <consortium name="The Broad Institute Genomics Platform"/>
            <consortium name="The Broad Institute Genome Sequencing Center for Infectious Disease"/>
            <person name="Wu L."/>
            <person name="Ma J."/>
        </authorList>
    </citation>
    <scope>NUCLEOTIDE SEQUENCE [LARGE SCALE GENOMIC DNA]</scope>
    <source>
        <strain evidence="1 2">JCM 14323</strain>
    </source>
</reference>
<evidence type="ECO:0008006" key="3">
    <source>
        <dbReference type="Google" id="ProtNLM"/>
    </source>
</evidence>
<dbReference type="Proteomes" id="UP001501746">
    <property type="component" value="Unassembled WGS sequence"/>
</dbReference>
<protein>
    <recommendedName>
        <fullName evidence="3">Tetratricopeptide repeat protein</fullName>
    </recommendedName>
</protein>
<name>A0ABN2MNL6_9MICO</name>
<keyword evidence="2" id="KW-1185">Reference proteome</keyword>
<accession>A0ABN2MNL6</accession>
<evidence type="ECO:0000313" key="1">
    <source>
        <dbReference type="EMBL" id="GAA1832851.1"/>
    </source>
</evidence>
<proteinExistence type="predicted"/>